<accession>A0A6D2KE76</accession>
<dbReference type="Proteomes" id="UP000467841">
    <property type="component" value="Unassembled WGS sequence"/>
</dbReference>
<feature type="domain" description="BHLH" evidence="5">
    <location>
        <begin position="2"/>
        <end position="52"/>
    </location>
</feature>
<dbReference type="GO" id="GO:0048658">
    <property type="term" value="P:anther wall tapetum development"/>
    <property type="evidence" value="ECO:0007669"/>
    <property type="project" value="InterPro"/>
</dbReference>
<evidence type="ECO:0000313" key="7">
    <source>
        <dbReference type="Proteomes" id="UP000467841"/>
    </source>
</evidence>
<sequence>MEARRFSSRFSHERRCLVIERYHELRMLIPVPSKGVDRATVLQDGIDYINELRRRTSELKHLVERKKSGVRHKNNNEDVTRKIRHPFVKMTLDSNDDENMEKKPGSDVTIKNSLRKSKGTEVYVSIVDDVVTIKVVQKKKINCLLFVSKVLDQLHLDLCHVTGGKFGEHYRFLLKTKVSDG</sequence>
<dbReference type="GO" id="GO:0046983">
    <property type="term" value="F:protein dimerization activity"/>
    <property type="evidence" value="ECO:0007669"/>
    <property type="project" value="InterPro"/>
</dbReference>
<keyword evidence="4" id="KW-0539">Nucleus</keyword>
<dbReference type="Pfam" id="PF00010">
    <property type="entry name" value="HLH"/>
    <property type="match status" value="1"/>
</dbReference>
<dbReference type="GO" id="GO:0005634">
    <property type="term" value="C:nucleus"/>
    <property type="evidence" value="ECO:0007669"/>
    <property type="project" value="UniProtKB-SubCell"/>
</dbReference>
<dbReference type="SUPFAM" id="SSF47459">
    <property type="entry name" value="HLH, helix-loop-helix DNA-binding domain"/>
    <property type="match status" value="1"/>
</dbReference>
<gene>
    <name evidence="6" type="ORF">MERR_LOCUS33294</name>
</gene>
<keyword evidence="2" id="KW-0805">Transcription regulation</keyword>
<comment type="subcellular location">
    <subcellularLocation>
        <location evidence="1">Nucleus</location>
    </subcellularLocation>
</comment>
<keyword evidence="3" id="KW-0804">Transcription</keyword>
<proteinExistence type="predicted"/>
<evidence type="ECO:0000256" key="3">
    <source>
        <dbReference type="ARBA" id="ARBA00023163"/>
    </source>
</evidence>
<dbReference type="InterPro" id="IPR045895">
    <property type="entry name" value="bHLH91-like"/>
</dbReference>
<dbReference type="OrthoDB" id="1932168at2759"/>
<dbReference type="PROSITE" id="PS50888">
    <property type="entry name" value="BHLH"/>
    <property type="match status" value="1"/>
</dbReference>
<dbReference type="PANTHER" id="PTHR46834">
    <property type="entry name" value="TRANSCRIPTION FACTOR BHLH91"/>
    <property type="match status" value="1"/>
</dbReference>
<name>A0A6D2KE76_9BRAS</name>
<protein>
    <recommendedName>
        <fullName evidence="5">BHLH domain-containing protein</fullName>
    </recommendedName>
</protein>
<reference evidence="6" key="1">
    <citation type="submission" date="2020-01" db="EMBL/GenBank/DDBJ databases">
        <authorList>
            <person name="Mishra B."/>
        </authorList>
    </citation>
    <scope>NUCLEOTIDE SEQUENCE [LARGE SCALE GENOMIC DNA]</scope>
</reference>
<organism evidence="6 7">
    <name type="scientific">Microthlaspi erraticum</name>
    <dbReference type="NCBI Taxonomy" id="1685480"/>
    <lineage>
        <taxon>Eukaryota</taxon>
        <taxon>Viridiplantae</taxon>
        <taxon>Streptophyta</taxon>
        <taxon>Embryophyta</taxon>
        <taxon>Tracheophyta</taxon>
        <taxon>Spermatophyta</taxon>
        <taxon>Magnoliopsida</taxon>
        <taxon>eudicotyledons</taxon>
        <taxon>Gunneridae</taxon>
        <taxon>Pentapetalae</taxon>
        <taxon>rosids</taxon>
        <taxon>malvids</taxon>
        <taxon>Brassicales</taxon>
        <taxon>Brassicaceae</taxon>
        <taxon>Coluteocarpeae</taxon>
        <taxon>Microthlaspi</taxon>
    </lineage>
</organism>
<evidence type="ECO:0000313" key="6">
    <source>
        <dbReference type="EMBL" id="CAA7046059.1"/>
    </source>
</evidence>
<dbReference type="EMBL" id="CACVBM020001337">
    <property type="protein sequence ID" value="CAA7046059.1"/>
    <property type="molecule type" value="Genomic_DNA"/>
</dbReference>
<dbReference type="GO" id="GO:0006355">
    <property type="term" value="P:regulation of DNA-templated transcription"/>
    <property type="evidence" value="ECO:0007669"/>
    <property type="project" value="InterPro"/>
</dbReference>
<keyword evidence="7" id="KW-1185">Reference proteome</keyword>
<dbReference type="AlphaFoldDB" id="A0A6D2KE76"/>
<dbReference type="InterPro" id="IPR011598">
    <property type="entry name" value="bHLH_dom"/>
</dbReference>
<comment type="caution">
    <text evidence="6">The sequence shown here is derived from an EMBL/GenBank/DDBJ whole genome shotgun (WGS) entry which is preliminary data.</text>
</comment>
<dbReference type="InterPro" id="IPR036638">
    <property type="entry name" value="HLH_DNA-bd_sf"/>
</dbReference>
<evidence type="ECO:0000256" key="1">
    <source>
        <dbReference type="ARBA" id="ARBA00004123"/>
    </source>
</evidence>
<dbReference type="PANTHER" id="PTHR46834:SF10">
    <property type="entry name" value="TRANSCRIPTION FACTOR BHLH138-RELATED"/>
    <property type="match status" value="1"/>
</dbReference>
<evidence type="ECO:0000256" key="4">
    <source>
        <dbReference type="ARBA" id="ARBA00023242"/>
    </source>
</evidence>
<evidence type="ECO:0000256" key="2">
    <source>
        <dbReference type="ARBA" id="ARBA00023015"/>
    </source>
</evidence>
<evidence type="ECO:0000259" key="5">
    <source>
        <dbReference type="PROSITE" id="PS50888"/>
    </source>
</evidence>
<dbReference type="Gene3D" id="4.10.280.10">
    <property type="entry name" value="Helix-loop-helix DNA-binding domain"/>
    <property type="match status" value="1"/>
</dbReference>